<comment type="catalytic activity">
    <reaction evidence="8">
        <text>a 1,2-diacyl-sn-glycero-3-phosphoethanolamine + H2O = a 1-acyl-sn-glycero-3-phosphoethanolamine + a fatty acid + H(+)</text>
        <dbReference type="Rhea" id="RHEA:44604"/>
        <dbReference type="ChEBI" id="CHEBI:15377"/>
        <dbReference type="ChEBI" id="CHEBI:15378"/>
        <dbReference type="ChEBI" id="CHEBI:28868"/>
        <dbReference type="ChEBI" id="CHEBI:64381"/>
        <dbReference type="ChEBI" id="CHEBI:64612"/>
    </reaction>
    <physiologicalReaction direction="left-to-right" evidence="8">
        <dbReference type="Rhea" id="RHEA:44605"/>
    </physiologicalReaction>
</comment>
<reference evidence="22" key="1">
    <citation type="submission" date="2025-08" db="UniProtKB">
        <authorList>
            <consortium name="RefSeq"/>
        </authorList>
    </citation>
    <scope>IDENTIFICATION</scope>
    <source>
        <tissue evidence="22">Spleen</tissue>
    </source>
</reference>
<dbReference type="GO" id="GO:0005509">
    <property type="term" value="F:calcium ion binding"/>
    <property type="evidence" value="ECO:0007669"/>
    <property type="project" value="InterPro"/>
</dbReference>
<evidence type="ECO:0000256" key="5">
    <source>
        <dbReference type="ARBA" id="ARBA00022638"/>
    </source>
</evidence>
<dbReference type="PROSITE" id="PS51257">
    <property type="entry name" value="PROKAR_LIPOPROTEIN"/>
    <property type="match status" value="1"/>
</dbReference>
<dbReference type="InterPro" id="IPR016090">
    <property type="entry name" value="PLA2-like_dom"/>
</dbReference>
<feature type="disulfide bond" evidence="17">
    <location>
        <begin position="80"/>
        <end position="155"/>
    </location>
</feature>
<dbReference type="GO" id="GO:0047498">
    <property type="term" value="F:calcium-dependent phospholipase A2 activity"/>
    <property type="evidence" value="ECO:0007669"/>
    <property type="project" value="TreeGrafter"/>
</dbReference>
<feature type="disulfide bond" evidence="17">
    <location>
        <begin position="90"/>
        <end position="114"/>
    </location>
</feature>
<evidence type="ECO:0000256" key="16">
    <source>
        <dbReference type="PIRSR" id="PIRSR601211-2"/>
    </source>
</evidence>
<dbReference type="PROSITE" id="PS00119">
    <property type="entry name" value="PA2_ASP"/>
    <property type="match status" value="1"/>
</dbReference>
<dbReference type="InterPro" id="IPR001211">
    <property type="entry name" value="PLA2"/>
</dbReference>
<dbReference type="GeneID" id="110198733"/>
<dbReference type="PANTHER" id="PTHR11716:SF9">
    <property type="entry name" value="PHOSPHOLIPASE A2, MEMBRANE ASSOCIATED"/>
    <property type="match status" value="1"/>
</dbReference>
<feature type="disulfide bond" evidence="17">
    <location>
        <begin position="57"/>
        <end position="148"/>
    </location>
</feature>
<dbReference type="InterPro" id="IPR036444">
    <property type="entry name" value="PLipase_A2_dom_sf"/>
</dbReference>
<comment type="subcellular location">
    <subcellularLocation>
        <location evidence="1">Mitochondrion outer membrane</location>
        <topology evidence="1">Peripheral membrane protein</topology>
    </subcellularLocation>
    <subcellularLocation>
        <location evidence="2 19">Secreted</location>
    </subcellularLocation>
</comment>
<dbReference type="FunCoup" id="A0A6P5J661">
    <property type="interactions" value="490"/>
</dbReference>
<dbReference type="CDD" id="cd00125">
    <property type="entry name" value="PLA2c"/>
    <property type="match status" value="1"/>
</dbReference>
<evidence type="ECO:0000256" key="13">
    <source>
        <dbReference type="ARBA" id="ARBA00049039"/>
    </source>
</evidence>
<dbReference type="Pfam" id="PF00068">
    <property type="entry name" value="Phospholip_A2_1"/>
    <property type="match status" value="1"/>
</dbReference>
<dbReference type="AlphaFoldDB" id="A0A6P5J661"/>
<evidence type="ECO:0000256" key="7">
    <source>
        <dbReference type="ARBA" id="ARBA00036719"/>
    </source>
</evidence>
<comment type="cofactor">
    <cofactor evidence="16">
        <name>Ca(2+)</name>
        <dbReference type="ChEBI" id="CHEBI:29108"/>
    </cofactor>
    <text evidence="16">Binds 1 Ca(2+) ion per subunit.</text>
</comment>
<evidence type="ECO:0000256" key="12">
    <source>
        <dbReference type="ARBA" id="ARBA00048699"/>
    </source>
</evidence>
<feature type="disulfide bond" evidence="17">
    <location>
        <begin position="81"/>
        <end position="121"/>
    </location>
</feature>
<comment type="catalytic activity">
    <reaction evidence="10">
        <text>1-hexadecanoyl-2-(5Z,8Z,11Z,14Z-eicosatetraenoyl)-sn-glycero-3-phosphoethanolamine + H2O = 1-hexadecanoyl-sn-glycero-3-phosphoethanolamine + (5Z,8Z,11Z,14Z)-eicosatetraenoate + H(+)</text>
        <dbReference type="Rhea" id="RHEA:40431"/>
        <dbReference type="ChEBI" id="CHEBI:15377"/>
        <dbReference type="ChEBI" id="CHEBI:15378"/>
        <dbReference type="ChEBI" id="CHEBI:32395"/>
        <dbReference type="ChEBI" id="CHEBI:73004"/>
        <dbReference type="ChEBI" id="CHEBI:73009"/>
    </reaction>
    <physiologicalReaction direction="left-to-right" evidence="10">
        <dbReference type="Rhea" id="RHEA:40432"/>
    </physiologicalReaction>
</comment>
<feature type="binding site" evidence="16">
    <location>
        <position position="62"/>
    </location>
    <ligand>
        <name>Ca(2+)</name>
        <dbReference type="ChEBI" id="CHEBI:29108"/>
    </ligand>
</feature>
<evidence type="ECO:0000313" key="22">
    <source>
        <dbReference type="RefSeq" id="XP_020828848.1"/>
    </source>
</evidence>
<keyword evidence="6 17" id="KW-1015">Disulfide bond</keyword>
<evidence type="ECO:0000256" key="1">
    <source>
        <dbReference type="ARBA" id="ARBA00004450"/>
    </source>
</evidence>
<evidence type="ECO:0000256" key="11">
    <source>
        <dbReference type="ARBA" id="ARBA00048613"/>
    </source>
</evidence>
<keyword evidence="19" id="KW-0378">Hydrolase</keyword>
<dbReference type="InterPro" id="IPR033112">
    <property type="entry name" value="PLA2_Asp_AS"/>
</dbReference>
<dbReference type="SUPFAM" id="SSF48619">
    <property type="entry name" value="Phospholipase A2, PLA2"/>
    <property type="match status" value="1"/>
</dbReference>
<evidence type="ECO:0000256" key="3">
    <source>
        <dbReference type="ARBA" id="ARBA00007056"/>
    </source>
</evidence>
<feature type="signal peptide" evidence="19">
    <location>
        <begin position="1"/>
        <end position="31"/>
    </location>
</feature>
<feature type="active site" evidence="15">
    <location>
        <position position="78"/>
    </location>
</feature>
<evidence type="ECO:0000256" key="8">
    <source>
        <dbReference type="ARBA" id="ARBA00036775"/>
    </source>
</evidence>
<feature type="chain" id="PRO_5028520625" description="Phospholipase A2" evidence="19">
    <location>
        <begin position="32"/>
        <end position="155"/>
    </location>
</feature>
<dbReference type="Proteomes" id="UP000515140">
    <property type="component" value="Unplaced"/>
</dbReference>
<dbReference type="GO" id="GO:0005543">
    <property type="term" value="F:phospholipid binding"/>
    <property type="evidence" value="ECO:0007669"/>
    <property type="project" value="TreeGrafter"/>
</dbReference>
<evidence type="ECO:0000256" key="2">
    <source>
        <dbReference type="ARBA" id="ARBA00004613"/>
    </source>
</evidence>
<dbReference type="InParanoid" id="A0A6P5J661"/>
<feature type="domain" description="Phospholipase A2-like central" evidence="20">
    <location>
        <begin position="32"/>
        <end position="149"/>
    </location>
</feature>
<dbReference type="InterPro" id="IPR033113">
    <property type="entry name" value="PLA2_histidine"/>
</dbReference>
<dbReference type="Gene3D" id="1.20.90.10">
    <property type="entry name" value="Phospholipase A2 domain"/>
    <property type="match status" value="1"/>
</dbReference>
<evidence type="ECO:0000256" key="10">
    <source>
        <dbReference type="ARBA" id="ARBA00048541"/>
    </source>
</evidence>
<dbReference type="EC" id="3.1.1.4" evidence="19"/>
<keyword evidence="19" id="KW-0443">Lipid metabolism</keyword>
<evidence type="ECO:0000256" key="17">
    <source>
        <dbReference type="PIRSR" id="PIRSR601211-3"/>
    </source>
</evidence>
<comment type="catalytic activity">
    <reaction evidence="13">
        <text>1-hexadecanoyl-2-(9Z,12Z-octadecadienoyl)-sn-glycero-3-phosphoethanolamine + H2O = 1-hexadecanoyl-sn-glycero-3-phosphoethanolamine + (9Z,12Z)-octadecadienoate + H(+)</text>
        <dbReference type="Rhea" id="RHEA:40815"/>
        <dbReference type="ChEBI" id="CHEBI:15377"/>
        <dbReference type="ChEBI" id="CHEBI:15378"/>
        <dbReference type="ChEBI" id="CHEBI:30245"/>
        <dbReference type="ChEBI" id="CHEBI:73004"/>
        <dbReference type="ChEBI" id="CHEBI:73008"/>
    </reaction>
    <physiologicalReaction direction="left-to-right" evidence="13">
        <dbReference type="Rhea" id="RHEA:40816"/>
    </physiologicalReaction>
</comment>
<keyword evidence="5" id="KW-0929">Antimicrobial</keyword>
<dbReference type="GO" id="GO:0016042">
    <property type="term" value="P:lipid catabolic process"/>
    <property type="evidence" value="ECO:0007669"/>
    <property type="project" value="InterPro"/>
</dbReference>
<evidence type="ECO:0000313" key="21">
    <source>
        <dbReference type="Proteomes" id="UP000515140"/>
    </source>
</evidence>
<evidence type="ECO:0000259" key="20">
    <source>
        <dbReference type="SMART" id="SM00085"/>
    </source>
</evidence>
<feature type="disulfide bond" evidence="17">
    <location>
        <begin position="74"/>
        <end position="128"/>
    </location>
</feature>
<feature type="active site" evidence="15">
    <location>
        <position position="122"/>
    </location>
</feature>
<dbReference type="FunFam" id="1.20.90.10:FF:000001">
    <property type="entry name" value="Basic phospholipase A2 homolog"/>
    <property type="match status" value="1"/>
</dbReference>
<keyword evidence="4 19" id="KW-0964">Secreted</keyword>
<evidence type="ECO:0000256" key="15">
    <source>
        <dbReference type="PIRSR" id="PIRSR601211-1"/>
    </source>
</evidence>
<dbReference type="PANTHER" id="PTHR11716">
    <property type="entry name" value="PHOSPHOLIPASE A2 FAMILY MEMBER"/>
    <property type="match status" value="1"/>
</dbReference>
<gene>
    <name evidence="22" type="primary">LOC110198733</name>
</gene>
<evidence type="ECO:0000256" key="14">
    <source>
        <dbReference type="ARBA" id="ARBA00049282"/>
    </source>
</evidence>
<evidence type="ECO:0000256" key="4">
    <source>
        <dbReference type="ARBA" id="ARBA00022525"/>
    </source>
</evidence>
<comment type="similarity">
    <text evidence="3 18">Belongs to the phospholipase A2 family.</text>
</comment>
<dbReference type="GO" id="GO:0005741">
    <property type="term" value="C:mitochondrial outer membrane"/>
    <property type="evidence" value="ECO:0007669"/>
    <property type="project" value="UniProtKB-SubCell"/>
</dbReference>
<dbReference type="RefSeq" id="XP_020828848.1">
    <property type="nucleotide sequence ID" value="XM_020973189.1"/>
</dbReference>
<evidence type="ECO:0000256" key="6">
    <source>
        <dbReference type="ARBA" id="ARBA00023157"/>
    </source>
</evidence>
<dbReference type="GO" id="GO:0042130">
    <property type="term" value="P:negative regulation of T cell proliferation"/>
    <property type="evidence" value="ECO:0007669"/>
    <property type="project" value="TreeGrafter"/>
</dbReference>
<keyword evidence="16 19" id="KW-0106">Calcium</keyword>
<dbReference type="PROSITE" id="PS00118">
    <property type="entry name" value="PA2_HIS"/>
    <property type="match status" value="1"/>
</dbReference>
<comment type="catalytic activity">
    <reaction evidence="9">
        <text>1,2-dihexadecanoyl-sn-glycero-3-phospho-(1'-sn-glycerol) + H2O = 1-hexadecanoyl-sn-glycero-3-phospho-(1'-sn-glycerol) + hexadecanoate + H(+)</text>
        <dbReference type="Rhea" id="RHEA:45472"/>
        <dbReference type="ChEBI" id="CHEBI:7896"/>
        <dbReference type="ChEBI" id="CHEBI:15377"/>
        <dbReference type="ChEBI" id="CHEBI:15378"/>
        <dbReference type="ChEBI" id="CHEBI:72829"/>
        <dbReference type="ChEBI" id="CHEBI:75158"/>
    </reaction>
    <physiologicalReaction direction="left-to-right" evidence="9">
        <dbReference type="Rhea" id="RHEA:45473"/>
    </physiologicalReaction>
</comment>
<organism evidence="21 22">
    <name type="scientific">Phascolarctos cinereus</name>
    <name type="common">Koala</name>
    <dbReference type="NCBI Taxonomy" id="38626"/>
    <lineage>
        <taxon>Eukaryota</taxon>
        <taxon>Metazoa</taxon>
        <taxon>Chordata</taxon>
        <taxon>Craniata</taxon>
        <taxon>Vertebrata</taxon>
        <taxon>Euteleostomi</taxon>
        <taxon>Mammalia</taxon>
        <taxon>Metatheria</taxon>
        <taxon>Diprotodontia</taxon>
        <taxon>Phascolarctidae</taxon>
        <taxon>Phascolarctos</taxon>
    </lineage>
</organism>
<comment type="catalytic activity">
    <reaction evidence="11">
        <text>1-hexadecanoyl-2-(9Z-octadecenoyl)-sn-glycero-3-phosphoethanolamine + H2O = 1-hexadecanoyl-sn-glycero-3-phosphoethanolamine + (9Z)-octadecenoate + H(+)</text>
        <dbReference type="Rhea" id="RHEA:40911"/>
        <dbReference type="ChEBI" id="CHEBI:15377"/>
        <dbReference type="ChEBI" id="CHEBI:15378"/>
        <dbReference type="ChEBI" id="CHEBI:30823"/>
        <dbReference type="ChEBI" id="CHEBI:73004"/>
        <dbReference type="ChEBI" id="CHEBI:73007"/>
    </reaction>
    <physiologicalReaction direction="left-to-right" evidence="11">
        <dbReference type="Rhea" id="RHEA:40912"/>
    </physiologicalReaction>
</comment>
<dbReference type="GO" id="GO:0050482">
    <property type="term" value="P:arachidonate secretion"/>
    <property type="evidence" value="ECO:0007669"/>
    <property type="project" value="InterPro"/>
</dbReference>
<evidence type="ECO:0000256" key="9">
    <source>
        <dbReference type="ARBA" id="ARBA00048080"/>
    </source>
</evidence>
<name>A0A6P5J661_PHACI</name>
<sequence length="155" mass="17246">MGIIKGMWGFKMKTIFLLAVLMACGLPEVRGGLKELNSMIGKLTGKKALTDYGFYGCHCGWGGKGTPKDATDRCCLAHDCCYSKLVKKGCKLKTQAYNFKYKSGSITCGSGNYCQKQLCACDRTVAYCMKKNQKSYKVKYRNYPNFLCKGNKPKC</sequence>
<dbReference type="SMART" id="SM00085">
    <property type="entry name" value="PA2c"/>
    <property type="match status" value="1"/>
</dbReference>
<dbReference type="GO" id="GO:0005576">
    <property type="term" value="C:extracellular region"/>
    <property type="evidence" value="ECO:0007669"/>
    <property type="project" value="UniProtKB-SubCell"/>
</dbReference>
<evidence type="ECO:0000256" key="18">
    <source>
        <dbReference type="RuleBase" id="RU003654"/>
    </source>
</evidence>
<keyword evidence="21" id="KW-1185">Reference proteome</keyword>
<comment type="catalytic activity">
    <reaction evidence="7">
        <text>1-hexadecanoyl-2-(4Z,7Z,10Z,13Z,16Z,19Z-docosahexaenoyl)-sn-glycero-3-phosphocholine + H2O = (4Z,7Z,10Z,13Z,16Z,19Z)-docosahexaenoate + 1-hexadecanoyl-sn-glycero-3-phosphocholine + H(+)</text>
        <dbReference type="Rhea" id="RHEA:41231"/>
        <dbReference type="ChEBI" id="CHEBI:15377"/>
        <dbReference type="ChEBI" id="CHEBI:15378"/>
        <dbReference type="ChEBI" id="CHEBI:72998"/>
        <dbReference type="ChEBI" id="CHEBI:74963"/>
        <dbReference type="ChEBI" id="CHEBI:77016"/>
    </reaction>
    <physiologicalReaction direction="left-to-right" evidence="7">
        <dbReference type="Rhea" id="RHEA:41232"/>
    </physiologicalReaction>
</comment>
<keyword evidence="5" id="KW-0081">Bacteriolytic enzyme</keyword>
<accession>A0A6P5J661</accession>
<keyword evidence="16" id="KW-0479">Metal-binding</keyword>
<comment type="catalytic activity">
    <reaction evidence="14">
        <text>1-hexadecanoyl-2-(9Z-octadecenoyl)-sn-glycero-3-phosphoglycerol + H2O = 1-hexadecanoyl-sn-glycero-3-phosphoglycerol + (9Z)-octadecenoate + H(+)</text>
        <dbReference type="Rhea" id="RHEA:44524"/>
        <dbReference type="ChEBI" id="CHEBI:15377"/>
        <dbReference type="ChEBI" id="CHEBI:15378"/>
        <dbReference type="ChEBI" id="CHEBI:30823"/>
        <dbReference type="ChEBI" id="CHEBI:84472"/>
        <dbReference type="ChEBI" id="CHEBI:84475"/>
    </reaction>
    <physiologicalReaction direction="left-to-right" evidence="14">
        <dbReference type="Rhea" id="RHEA:44525"/>
    </physiologicalReaction>
</comment>
<feature type="disulfide bond" evidence="17">
    <location>
        <begin position="108"/>
        <end position="119"/>
    </location>
</feature>
<protein>
    <recommendedName>
        <fullName evidence="19">Phospholipase A2</fullName>
        <ecNumber evidence="19">3.1.1.4</ecNumber>
    </recommendedName>
</protein>
<dbReference type="PRINTS" id="PR00389">
    <property type="entry name" value="PHPHLIPASEA2"/>
</dbReference>
<dbReference type="GO" id="GO:0042742">
    <property type="term" value="P:defense response to bacterium"/>
    <property type="evidence" value="ECO:0007669"/>
    <property type="project" value="UniProtKB-KW"/>
</dbReference>
<evidence type="ECO:0000256" key="19">
    <source>
        <dbReference type="RuleBase" id="RU361236"/>
    </source>
</evidence>
<feature type="disulfide bond" evidence="17">
    <location>
        <begin position="59"/>
        <end position="75"/>
    </location>
</feature>
<dbReference type="GO" id="GO:0031640">
    <property type="term" value="P:killing of cells of another organism"/>
    <property type="evidence" value="ECO:0007669"/>
    <property type="project" value="UniProtKB-KW"/>
</dbReference>
<dbReference type="GO" id="GO:0006644">
    <property type="term" value="P:phospholipid metabolic process"/>
    <property type="evidence" value="ECO:0007669"/>
    <property type="project" value="InterPro"/>
</dbReference>
<dbReference type="KEGG" id="pcw:110198733"/>
<comment type="catalytic activity">
    <reaction evidence="19">
        <text>a 1,2-diacyl-sn-glycero-3-phosphocholine + H2O = a 1-acyl-sn-glycero-3-phosphocholine + a fatty acid + H(+)</text>
        <dbReference type="Rhea" id="RHEA:15801"/>
        <dbReference type="ChEBI" id="CHEBI:15377"/>
        <dbReference type="ChEBI" id="CHEBI:15378"/>
        <dbReference type="ChEBI" id="CHEBI:28868"/>
        <dbReference type="ChEBI" id="CHEBI:57643"/>
        <dbReference type="ChEBI" id="CHEBI:58168"/>
        <dbReference type="EC" id="3.1.1.4"/>
    </reaction>
</comment>
<feature type="binding site" evidence="16">
    <location>
        <position position="79"/>
    </location>
    <ligand>
        <name>Ca(2+)</name>
        <dbReference type="ChEBI" id="CHEBI:29108"/>
    </ligand>
</feature>
<comment type="catalytic activity">
    <reaction evidence="12">
        <text>1-hexadecanoyl-2-(9Z-octadecenoyl)-sn-glycero-3-phosphocholine + H2O = 1-hexadecanoyl-sn-glycero-3-phosphocholine + (9Z)-octadecenoate + H(+)</text>
        <dbReference type="Rhea" id="RHEA:38779"/>
        <dbReference type="ChEBI" id="CHEBI:15377"/>
        <dbReference type="ChEBI" id="CHEBI:15378"/>
        <dbReference type="ChEBI" id="CHEBI:30823"/>
        <dbReference type="ChEBI" id="CHEBI:72998"/>
        <dbReference type="ChEBI" id="CHEBI:73001"/>
    </reaction>
    <physiologicalReaction direction="left-to-right" evidence="12">
        <dbReference type="Rhea" id="RHEA:38780"/>
    </physiologicalReaction>
</comment>
<proteinExistence type="inferred from homology"/>
<feature type="binding site" evidence="16">
    <location>
        <position position="60"/>
    </location>
    <ligand>
        <name>Ca(2+)</name>
        <dbReference type="ChEBI" id="CHEBI:29108"/>
    </ligand>
</feature>
<keyword evidence="19" id="KW-0732">Signal</keyword>